<evidence type="ECO:0000256" key="1">
    <source>
        <dbReference type="SAM" id="MobiDB-lite"/>
    </source>
</evidence>
<feature type="compositionally biased region" description="Polar residues" evidence="1">
    <location>
        <begin position="178"/>
        <end position="189"/>
    </location>
</feature>
<feature type="compositionally biased region" description="Low complexity" evidence="1">
    <location>
        <begin position="163"/>
        <end position="177"/>
    </location>
</feature>
<feature type="region of interest" description="Disordered" evidence="1">
    <location>
        <begin position="154"/>
        <end position="196"/>
    </location>
</feature>
<dbReference type="AlphaFoldDB" id="A0A5J4W7L0"/>
<reference evidence="2 3" key="1">
    <citation type="submission" date="2019-03" db="EMBL/GenBank/DDBJ databases">
        <title>Single cell metagenomics reveals metabolic interactions within the superorganism composed of flagellate Streblomastix strix and complex community of Bacteroidetes bacteria on its surface.</title>
        <authorList>
            <person name="Treitli S.C."/>
            <person name="Kolisko M."/>
            <person name="Husnik F."/>
            <person name="Keeling P."/>
            <person name="Hampl V."/>
        </authorList>
    </citation>
    <scope>NUCLEOTIDE SEQUENCE [LARGE SCALE GENOMIC DNA]</scope>
    <source>
        <strain evidence="2">ST1C</strain>
    </source>
</reference>
<proteinExistence type="predicted"/>
<accession>A0A5J4W7L0</accession>
<protein>
    <submittedName>
        <fullName evidence="2">Uncharacterized protein</fullName>
    </submittedName>
</protein>
<name>A0A5J4W7L0_9EUKA</name>
<dbReference type="Proteomes" id="UP000324800">
    <property type="component" value="Unassembled WGS sequence"/>
</dbReference>
<comment type="caution">
    <text evidence="2">The sequence shown here is derived from an EMBL/GenBank/DDBJ whole genome shotgun (WGS) entry which is preliminary data.</text>
</comment>
<organism evidence="2 3">
    <name type="scientific">Streblomastix strix</name>
    <dbReference type="NCBI Taxonomy" id="222440"/>
    <lineage>
        <taxon>Eukaryota</taxon>
        <taxon>Metamonada</taxon>
        <taxon>Preaxostyla</taxon>
        <taxon>Oxymonadida</taxon>
        <taxon>Streblomastigidae</taxon>
        <taxon>Streblomastix</taxon>
    </lineage>
</organism>
<gene>
    <name evidence="2" type="ORF">EZS28_013922</name>
</gene>
<sequence length="196" mass="22815">MEEKKKILLEFFNDPSTHTNESGIGIFRVIRPKSLLPLELRNRSEIIFEVESDDQKDKSKPIYLYSEPGTNEDMDELVMYLGLQDFIRVEVQTATTEDYFWLHFDRVVRYDEDIKLSPLFQHPKQEQQTGEKTYIEKPKTDIIQTIRQGISFLGNKLPRSQNSKSSSPPETSKPTSPNDTKQSHSSQNLSKKRSFI</sequence>
<evidence type="ECO:0000313" key="3">
    <source>
        <dbReference type="Proteomes" id="UP000324800"/>
    </source>
</evidence>
<evidence type="ECO:0000313" key="2">
    <source>
        <dbReference type="EMBL" id="KAA6390553.1"/>
    </source>
</evidence>
<dbReference type="EMBL" id="SNRW01003182">
    <property type="protein sequence ID" value="KAA6390553.1"/>
    <property type="molecule type" value="Genomic_DNA"/>
</dbReference>